<feature type="chain" id="PRO_5012905380" description="Thioredoxin-like fold domain-containing protein" evidence="1">
    <location>
        <begin position="22"/>
        <end position="307"/>
    </location>
</feature>
<dbReference type="Gene3D" id="3.40.30.10">
    <property type="entry name" value="Glutaredoxin"/>
    <property type="match status" value="1"/>
</dbReference>
<dbReference type="InterPro" id="IPR036249">
    <property type="entry name" value="Thioredoxin-like_sf"/>
</dbReference>
<feature type="domain" description="Thioredoxin-like fold" evidence="2">
    <location>
        <begin position="131"/>
        <end position="276"/>
    </location>
</feature>
<keyword evidence="1" id="KW-0732">Signal</keyword>
<dbReference type="InterPro" id="IPR012336">
    <property type="entry name" value="Thioredoxin-like_fold"/>
</dbReference>
<dbReference type="Proteomes" id="UP000185544">
    <property type="component" value="Chromosome"/>
</dbReference>
<dbReference type="SUPFAM" id="SSF52833">
    <property type="entry name" value="Thioredoxin-like"/>
    <property type="match status" value="1"/>
</dbReference>
<protein>
    <recommendedName>
        <fullName evidence="2">Thioredoxin-like fold domain-containing protein</fullName>
    </recommendedName>
</protein>
<proteinExistence type="predicted"/>
<evidence type="ECO:0000256" key="1">
    <source>
        <dbReference type="SAM" id="SignalP"/>
    </source>
</evidence>
<gene>
    <name evidence="3" type="ORF">BCY86_00525</name>
</gene>
<evidence type="ECO:0000313" key="4">
    <source>
        <dbReference type="Proteomes" id="UP000185544"/>
    </source>
</evidence>
<name>A0A1L6MV39_9BACT</name>
<dbReference type="AlphaFoldDB" id="A0A1L6MV39"/>
<keyword evidence="4" id="KW-1185">Reference proteome</keyword>
<reference evidence="3 4" key="1">
    <citation type="submission" date="2016-08" db="EMBL/GenBank/DDBJ databases">
        <title>Identification and validation of antigenic proteins from Pajaroellobacter abortibovis using de-novo genome sequence assembly and reverse vaccinology.</title>
        <authorList>
            <person name="Welly B.T."/>
            <person name="Miller M.R."/>
            <person name="Stott J.L."/>
            <person name="Blanchard M.T."/>
            <person name="Islas-Trejo A.D."/>
            <person name="O'Rourke S.M."/>
            <person name="Young A.E."/>
            <person name="Medrano J.F."/>
            <person name="Van Eenennaam A.L."/>
        </authorList>
    </citation>
    <scope>NUCLEOTIDE SEQUENCE [LARGE SCALE GENOMIC DNA]</scope>
    <source>
        <strain evidence="3 4">BTF92-0548A/99-0131</strain>
    </source>
</reference>
<dbReference type="EMBL" id="CP016908">
    <property type="protein sequence ID" value="APR99327.1"/>
    <property type="molecule type" value="Genomic_DNA"/>
</dbReference>
<dbReference type="STRING" id="1882918.BCY86_00525"/>
<accession>A0A1L6MV39</accession>
<organism evidence="3 4">
    <name type="scientific">Pajaroellobacter abortibovis</name>
    <dbReference type="NCBI Taxonomy" id="1882918"/>
    <lineage>
        <taxon>Bacteria</taxon>
        <taxon>Pseudomonadati</taxon>
        <taxon>Myxococcota</taxon>
        <taxon>Polyangia</taxon>
        <taxon>Polyangiales</taxon>
        <taxon>Polyangiaceae</taxon>
    </lineage>
</organism>
<sequence length="307" mass="35509">MKLFSLFCLLFCSLCWMNCFSASSGQGALADAAQEERGDKRGNDPQKNEKLTLREQNAINKLLESKASFCPQPNLTIKRCIEENEAYSKLCLLAKQYIENQVREGFAVENVEQLYKERFDPAYKQNIPLDGSPIRGPEDAPITLVDFADFKCFACRKLVPLFKQMIEMINAEHPTPIIREVHKFVTFAGGDEEARFILGIREEQGNERCWQARDTLFQESKSLDSYAQELGFDWNQTKKRMWGGSINDRIQEDKRLLHELGIMGVPTFYINGRLFKWFGPIPQSLQKHFRSWIELELQILAETKKFS</sequence>
<dbReference type="Pfam" id="PF13462">
    <property type="entry name" value="Thioredoxin_4"/>
    <property type="match status" value="1"/>
</dbReference>
<dbReference type="OrthoDB" id="9784686at2"/>
<evidence type="ECO:0000313" key="3">
    <source>
        <dbReference type="EMBL" id="APR99327.1"/>
    </source>
</evidence>
<evidence type="ECO:0000259" key="2">
    <source>
        <dbReference type="Pfam" id="PF13462"/>
    </source>
</evidence>
<dbReference type="KEGG" id="pabo:BCY86_00525"/>
<feature type="signal peptide" evidence="1">
    <location>
        <begin position="1"/>
        <end position="21"/>
    </location>
</feature>